<organism evidence="2 3">
    <name type="scientific">Apatococcus lobatus</name>
    <dbReference type="NCBI Taxonomy" id="904363"/>
    <lineage>
        <taxon>Eukaryota</taxon>
        <taxon>Viridiplantae</taxon>
        <taxon>Chlorophyta</taxon>
        <taxon>core chlorophytes</taxon>
        <taxon>Trebouxiophyceae</taxon>
        <taxon>Chlorellales</taxon>
        <taxon>Chlorellaceae</taxon>
        <taxon>Apatococcus</taxon>
    </lineage>
</organism>
<dbReference type="EMBL" id="JALJOS010000004">
    <property type="protein sequence ID" value="KAK9840428.1"/>
    <property type="molecule type" value="Genomic_DNA"/>
</dbReference>
<dbReference type="Proteomes" id="UP001438707">
    <property type="component" value="Unassembled WGS sequence"/>
</dbReference>
<evidence type="ECO:0000256" key="1">
    <source>
        <dbReference type="SAM" id="MobiDB-lite"/>
    </source>
</evidence>
<proteinExistence type="predicted"/>
<accession>A0AAW1S2P5</accession>
<feature type="region of interest" description="Disordered" evidence="1">
    <location>
        <begin position="95"/>
        <end position="120"/>
    </location>
</feature>
<protein>
    <submittedName>
        <fullName evidence="2">Uncharacterized protein</fullName>
    </submittedName>
</protein>
<gene>
    <name evidence="2" type="ORF">WJX74_009800</name>
</gene>
<keyword evidence="3" id="KW-1185">Reference proteome</keyword>
<feature type="region of interest" description="Disordered" evidence="1">
    <location>
        <begin position="156"/>
        <end position="178"/>
    </location>
</feature>
<sequence>MQPDPGSKQSQQALAPMRRARHKCPWYRIGIPAGVCGVRAVQSEHSSLRSGEAVLACQHCSTEVGKLMPAGAAIWLHVSAISSHQLGTYDMQIGGADVSDIDDEPSQATPSQEASPAADQNMMSGVQSLLQQQQSELLQVQSMLLLHHERLTQLELQGSTDSGMGPVQRNLDHQLDTS</sequence>
<name>A0AAW1S2P5_9CHLO</name>
<dbReference type="AlphaFoldDB" id="A0AAW1S2P5"/>
<reference evidence="2 3" key="1">
    <citation type="journal article" date="2024" name="Nat. Commun.">
        <title>Phylogenomics reveals the evolutionary origins of lichenization in chlorophyte algae.</title>
        <authorList>
            <person name="Puginier C."/>
            <person name="Libourel C."/>
            <person name="Otte J."/>
            <person name="Skaloud P."/>
            <person name="Haon M."/>
            <person name="Grisel S."/>
            <person name="Petersen M."/>
            <person name="Berrin J.G."/>
            <person name="Delaux P.M."/>
            <person name="Dal Grande F."/>
            <person name="Keller J."/>
        </authorList>
    </citation>
    <scope>NUCLEOTIDE SEQUENCE [LARGE SCALE GENOMIC DNA]</scope>
    <source>
        <strain evidence="2 3">SAG 2145</strain>
    </source>
</reference>
<evidence type="ECO:0000313" key="2">
    <source>
        <dbReference type="EMBL" id="KAK9840428.1"/>
    </source>
</evidence>
<evidence type="ECO:0000313" key="3">
    <source>
        <dbReference type="Proteomes" id="UP001438707"/>
    </source>
</evidence>
<comment type="caution">
    <text evidence="2">The sequence shown here is derived from an EMBL/GenBank/DDBJ whole genome shotgun (WGS) entry which is preliminary data.</text>
</comment>